<dbReference type="OMA" id="DMAMGIT"/>
<evidence type="ECO:0000256" key="4">
    <source>
        <dbReference type="RuleBase" id="RU003718"/>
    </source>
</evidence>
<organism evidence="7 8">
    <name type="scientific">Tetracentron sinense</name>
    <name type="common">Spur-leaf</name>
    <dbReference type="NCBI Taxonomy" id="13715"/>
    <lineage>
        <taxon>Eukaryota</taxon>
        <taxon>Viridiplantae</taxon>
        <taxon>Streptophyta</taxon>
        <taxon>Embryophyta</taxon>
        <taxon>Tracheophyta</taxon>
        <taxon>Spermatophyta</taxon>
        <taxon>Magnoliopsida</taxon>
        <taxon>Trochodendrales</taxon>
        <taxon>Trochodendraceae</taxon>
        <taxon>Tetracentron</taxon>
    </lineage>
</organism>
<reference evidence="7 8" key="1">
    <citation type="submission" date="2020-04" db="EMBL/GenBank/DDBJ databases">
        <title>Plant Genome Project.</title>
        <authorList>
            <person name="Zhang R.-G."/>
        </authorList>
    </citation>
    <scope>NUCLEOTIDE SEQUENCE [LARGE SCALE GENOMIC DNA]</scope>
    <source>
        <strain evidence="7">YNK0</strain>
        <tissue evidence="7">Leaf</tissue>
    </source>
</reference>
<dbReference type="EC" id="2.4.1.-" evidence="5"/>
<dbReference type="InterPro" id="IPR058980">
    <property type="entry name" value="Glyco_transf_N"/>
</dbReference>
<dbReference type="InterPro" id="IPR035595">
    <property type="entry name" value="UDP_glycos_trans_CS"/>
</dbReference>
<keyword evidence="8" id="KW-1185">Reference proteome</keyword>
<feature type="domain" description="Glycosyltransferase N-terminal" evidence="6">
    <location>
        <begin position="10"/>
        <end position="255"/>
    </location>
</feature>
<keyword evidence="2 4" id="KW-0328">Glycosyltransferase</keyword>
<evidence type="ECO:0000256" key="3">
    <source>
        <dbReference type="ARBA" id="ARBA00022679"/>
    </source>
</evidence>
<dbReference type="PANTHER" id="PTHR48047:SF61">
    <property type="entry name" value="OS04G0273600 PROTEIN"/>
    <property type="match status" value="1"/>
</dbReference>
<dbReference type="GO" id="GO:0035251">
    <property type="term" value="F:UDP-glucosyltransferase activity"/>
    <property type="evidence" value="ECO:0007669"/>
    <property type="project" value="TreeGrafter"/>
</dbReference>
<gene>
    <name evidence="7" type="ORF">HHK36_000862</name>
</gene>
<name>A0A834ZW79_TETSI</name>
<evidence type="ECO:0000259" key="6">
    <source>
        <dbReference type="Pfam" id="PF26168"/>
    </source>
</evidence>
<dbReference type="SUPFAM" id="SSF53756">
    <property type="entry name" value="UDP-Glycosyltransferase/glycogen phosphorylase"/>
    <property type="match status" value="1"/>
</dbReference>
<proteinExistence type="inferred from homology"/>
<protein>
    <recommendedName>
        <fullName evidence="5">Glycosyltransferase</fullName>
        <ecNumber evidence="5">2.4.1.-</ecNumber>
    </recommendedName>
</protein>
<dbReference type="Proteomes" id="UP000655225">
    <property type="component" value="Unassembled WGS sequence"/>
</dbReference>
<dbReference type="FunFam" id="3.40.50.2000:FF:000064">
    <property type="entry name" value="Glycosyltransferase"/>
    <property type="match status" value="1"/>
</dbReference>
<comment type="caution">
    <text evidence="7">The sequence shown here is derived from an EMBL/GenBank/DDBJ whole genome shotgun (WGS) entry which is preliminary data.</text>
</comment>
<evidence type="ECO:0000256" key="1">
    <source>
        <dbReference type="ARBA" id="ARBA00009995"/>
    </source>
</evidence>
<keyword evidence="3 4" id="KW-0808">Transferase</keyword>
<dbReference type="PROSITE" id="PS00375">
    <property type="entry name" value="UDPGT"/>
    <property type="match status" value="1"/>
</dbReference>
<dbReference type="Gene3D" id="3.40.50.2000">
    <property type="entry name" value="Glycogen Phosphorylase B"/>
    <property type="match status" value="2"/>
</dbReference>
<evidence type="ECO:0000256" key="5">
    <source>
        <dbReference type="RuleBase" id="RU362057"/>
    </source>
</evidence>
<dbReference type="Pfam" id="PF00201">
    <property type="entry name" value="UDPGT"/>
    <property type="match status" value="1"/>
</dbReference>
<dbReference type="FunFam" id="3.40.50.2000:FF:000103">
    <property type="entry name" value="Glycosyltransferase"/>
    <property type="match status" value="1"/>
</dbReference>
<sequence length="491" mass="55271">MAEGRKENENVVMLPFMGQGHLIPFLALAFQIQQTRGYTVTIVNTPLNIKKLRSSLPTNTTNTTTIRFIELPFCSADHGLPPDSENTDVLPYHLIIRLMEATLSLKPSFKRLISDITHQQHGYPPLCIIADMFFGWTIDIANEFGVFHAVFNTGSAYGMAIFNSLWLHLPHSKTNSDEFSLLDFPQVSRIHRSQLSNYLKIADGNDSWSIFLHRVLPQWLNSDGVLVNTVEDLDRTGLHYFRSKSGRPVWPIGPIVSSMTRARPSKEACLEWLDVHPPASVIYISFGSQNTVSASQIMELAMALEGSNKNFIWVVRPPLGFDVNSEFRAVEWLPEGFEDRLSKCKRGLLVRKWAPQLEILSHKSTGAFLSHCGWNSVLESLSHGVPIIAWPIAGEQFYNAKLLEEEMGVCVEVARGSGCEVRHVEIASVIDMVMDENGKGRDIRRKACEVKEMIKDAIRDDDEGYKGSSVKAMDEFFNAALSMRKTKEETK</sequence>
<dbReference type="CDD" id="cd03784">
    <property type="entry name" value="GT1_Gtf-like"/>
    <property type="match status" value="1"/>
</dbReference>
<dbReference type="InterPro" id="IPR002213">
    <property type="entry name" value="UDP_glucos_trans"/>
</dbReference>
<evidence type="ECO:0000313" key="7">
    <source>
        <dbReference type="EMBL" id="KAF8412890.1"/>
    </source>
</evidence>
<dbReference type="PANTHER" id="PTHR48047">
    <property type="entry name" value="GLYCOSYLTRANSFERASE"/>
    <property type="match status" value="1"/>
</dbReference>
<evidence type="ECO:0000313" key="8">
    <source>
        <dbReference type="Proteomes" id="UP000655225"/>
    </source>
</evidence>
<dbReference type="Pfam" id="PF26168">
    <property type="entry name" value="Glyco_transf_N"/>
    <property type="match status" value="1"/>
</dbReference>
<accession>A0A834ZW79</accession>
<dbReference type="AlphaFoldDB" id="A0A834ZW79"/>
<comment type="similarity">
    <text evidence="1 4">Belongs to the UDP-glycosyltransferase family.</text>
</comment>
<dbReference type="OrthoDB" id="5835829at2759"/>
<dbReference type="EMBL" id="JABCRI010000001">
    <property type="protein sequence ID" value="KAF8412890.1"/>
    <property type="molecule type" value="Genomic_DNA"/>
</dbReference>
<evidence type="ECO:0000256" key="2">
    <source>
        <dbReference type="ARBA" id="ARBA00022676"/>
    </source>
</evidence>